<dbReference type="GO" id="GO:0016020">
    <property type="term" value="C:membrane"/>
    <property type="evidence" value="ECO:0007669"/>
    <property type="project" value="InterPro"/>
</dbReference>
<dbReference type="Gene3D" id="3.30.450.40">
    <property type="match status" value="1"/>
</dbReference>
<dbReference type="OrthoDB" id="107771at2"/>
<reference evidence="9" key="1">
    <citation type="journal article" date="2013" name="Proc. Natl. Acad. Sci. U.S.A.">
        <title>Improving the coverage of the cyanobacterial phylum using diversity-driven genome sequencing.</title>
        <authorList>
            <person name="Shih P.M."/>
            <person name="Wu D."/>
            <person name="Latifi A."/>
            <person name="Axen S.D."/>
            <person name="Fewer D.P."/>
            <person name="Talla E."/>
            <person name="Calteau A."/>
            <person name="Cai F."/>
            <person name="Tandeau de Marsac N."/>
            <person name="Rippka R."/>
            <person name="Herdman M."/>
            <person name="Sivonen K."/>
            <person name="Coursin T."/>
            <person name="Laurent T."/>
            <person name="Goodwin L."/>
            <person name="Nolan M."/>
            <person name="Davenport K.W."/>
            <person name="Han C.S."/>
            <person name="Rubin E.M."/>
            <person name="Eisen J.A."/>
            <person name="Woyke T."/>
            <person name="Gugger M."/>
            <person name="Kerfeld C.A."/>
        </authorList>
    </citation>
    <scope>NUCLEOTIDE SEQUENCE [LARGE SCALE GENOMIC DNA]</scope>
    <source>
        <strain evidence="9">ATCC 29371 / PCC 7437</strain>
    </source>
</reference>
<evidence type="ECO:0000313" key="9">
    <source>
        <dbReference type="Proteomes" id="UP000010473"/>
    </source>
</evidence>
<feature type="transmembrane region" description="Helical" evidence="4">
    <location>
        <begin position="46"/>
        <end position="67"/>
    </location>
</feature>
<dbReference type="PROSITE" id="PS50111">
    <property type="entry name" value="CHEMOTAXIS_TRANSDUC_2"/>
    <property type="match status" value="1"/>
</dbReference>
<dbReference type="SMART" id="SM00065">
    <property type="entry name" value="GAF"/>
    <property type="match status" value="1"/>
</dbReference>
<evidence type="ECO:0000256" key="3">
    <source>
        <dbReference type="PROSITE-ProRule" id="PRU00284"/>
    </source>
</evidence>
<keyword evidence="4" id="KW-0472">Membrane</keyword>
<evidence type="ECO:0000259" key="6">
    <source>
        <dbReference type="PROSITE" id="PS50111"/>
    </source>
</evidence>
<dbReference type="AlphaFoldDB" id="K9Y0G4"/>
<dbReference type="PROSITE" id="PS50885">
    <property type="entry name" value="HAMP"/>
    <property type="match status" value="1"/>
</dbReference>
<gene>
    <name evidence="8" type="ordered locus">Sta7437_4418</name>
</gene>
<dbReference type="STRING" id="111780.Sta7437_4418"/>
<dbReference type="InterPro" id="IPR004089">
    <property type="entry name" value="MCPsignal_dom"/>
</dbReference>
<feature type="transmembrane region" description="Helical" evidence="4">
    <location>
        <begin position="235"/>
        <end position="257"/>
    </location>
</feature>
<dbReference type="InterPro" id="IPR029016">
    <property type="entry name" value="GAF-like_dom_sf"/>
</dbReference>
<evidence type="ECO:0000259" key="7">
    <source>
        <dbReference type="PROSITE" id="PS50885"/>
    </source>
</evidence>
<dbReference type="Gene3D" id="1.10.287.950">
    <property type="entry name" value="Methyl-accepting chemotaxis protein"/>
    <property type="match status" value="1"/>
</dbReference>
<evidence type="ECO:0000256" key="4">
    <source>
        <dbReference type="SAM" id="Phobius"/>
    </source>
</evidence>
<evidence type="ECO:0000256" key="1">
    <source>
        <dbReference type="ARBA" id="ARBA00023224"/>
    </source>
</evidence>
<dbReference type="KEGG" id="scs:Sta7437_4418"/>
<dbReference type="PANTHER" id="PTHR32089:SF114">
    <property type="entry name" value="METHYL-ACCEPTING CHEMOTAXIS PROTEIN MCPB"/>
    <property type="match status" value="1"/>
</dbReference>
<dbReference type="CDD" id="cd11386">
    <property type="entry name" value="MCP_signal"/>
    <property type="match status" value="1"/>
</dbReference>
<keyword evidence="9" id="KW-1185">Reference proteome</keyword>
<dbReference type="PATRIC" id="fig|111780.3.peg.4575"/>
<dbReference type="SMART" id="SM00283">
    <property type="entry name" value="MA"/>
    <property type="match status" value="1"/>
</dbReference>
<proteinExistence type="inferred from homology"/>
<dbReference type="PANTHER" id="PTHR32089">
    <property type="entry name" value="METHYL-ACCEPTING CHEMOTAXIS PROTEIN MCPB"/>
    <property type="match status" value="1"/>
</dbReference>
<accession>K9Y0G4</accession>
<keyword evidence="4" id="KW-1133">Transmembrane helix</keyword>
<feature type="domain" description="Phytochrome chromophore attachment site" evidence="5">
    <location>
        <begin position="336"/>
        <end position="462"/>
    </location>
</feature>
<dbReference type="Pfam" id="PF01590">
    <property type="entry name" value="GAF"/>
    <property type="match status" value="1"/>
</dbReference>
<comment type="similarity">
    <text evidence="2">Belongs to the methyl-accepting chemotaxis (MCP) protein family.</text>
</comment>
<protein>
    <submittedName>
        <fullName evidence="8">Methyl-accepting chemotaxis sensory transducer with GAF sensor</fullName>
    </submittedName>
</protein>
<dbReference type="Pfam" id="PF00015">
    <property type="entry name" value="MCPsignal"/>
    <property type="match status" value="1"/>
</dbReference>
<evidence type="ECO:0000256" key="2">
    <source>
        <dbReference type="ARBA" id="ARBA00029447"/>
    </source>
</evidence>
<dbReference type="eggNOG" id="COG2203">
    <property type="taxonomic scope" value="Bacteria"/>
</dbReference>
<dbReference type="GO" id="GO:0007165">
    <property type="term" value="P:signal transduction"/>
    <property type="evidence" value="ECO:0007669"/>
    <property type="project" value="UniProtKB-KW"/>
</dbReference>
<dbReference type="Pfam" id="PF00672">
    <property type="entry name" value="HAMP"/>
    <property type="match status" value="1"/>
</dbReference>
<organism evidence="8 9">
    <name type="scientific">Stanieria cyanosphaera (strain ATCC 29371 / PCC 7437)</name>
    <dbReference type="NCBI Taxonomy" id="111780"/>
    <lineage>
        <taxon>Bacteria</taxon>
        <taxon>Bacillati</taxon>
        <taxon>Cyanobacteriota</taxon>
        <taxon>Cyanophyceae</taxon>
        <taxon>Pleurocapsales</taxon>
        <taxon>Dermocarpellaceae</taxon>
        <taxon>Stanieria</taxon>
    </lineage>
</organism>
<dbReference type="PROSITE" id="PS50046">
    <property type="entry name" value="PHYTOCHROME_2"/>
    <property type="match status" value="1"/>
</dbReference>
<dbReference type="HOGENOM" id="CLU_346098_0_0_3"/>
<dbReference type="SMART" id="SM00304">
    <property type="entry name" value="HAMP"/>
    <property type="match status" value="2"/>
</dbReference>
<dbReference type="InterPro" id="IPR003660">
    <property type="entry name" value="HAMP_dom"/>
</dbReference>
<dbReference type="InterPro" id="IPR003018">
    <property type="entry name" value="GAF"/>
</dbReference>
<dbReference type="Proteomes" id="UP000010473">
    <property type="component" value="Chromosome"/>
</dbReference>
<feature type="domain" description="Methyl-accepting transducer" evidence="6">
    <location>
        <begin position="544"/>
        <end position="780"/>
    </location>
</feature>
<evidence type="ECO:0000313" key="8">
    <source>
        <dbReference type="EMBL" id="AFZ37886.1"/>
    </source>
</evidence>
<keyword evidence="1 3" id="KW-0807">Transducer</keyword>
<evidence type="ECO:0000259" key="5">
    <source>
        <dbReference type="PROSITE" id="PS50046"/>
    </source>
</evidence>
<keyword evidence="4" id="KW-0812">Transmembrane</keyword>
<name>K9Y0G4_STAC7</name>
<dbReference type="InterPro" id="IPR016132">
    <property type="entry name" value="Phyto_chromo_attachment"/>
</dbReference>
<sequence>MTQTPVQLKNSHQSLLSVDEFSALQNNQITSKKSVQKNNLSLSKKLLLIILPTALGSLAFSNLINYLQIQEQTEAKVKLQLENEVIFVGETTTQLVQEKFNIDKTLELISTSLSKTDANLASRSLQIISAQTEVALQTINGQEINQNQEIIGGKNLIATAKLIQSNNVESLENQLKQQDLYQKIIVNQAKSVVSFIYQNRFYTFFPIANTDLVAVSSLDLSELAKYNQELRANLIFQNLLLGTIVTIIIVLATSQIVKPLSNLVKSSEKVFLGELNLLVQGKDTLETQSLRHNFNNLIIKFQQLLQKQKTEAQQAKILKEIIIKTNQSLDDLILKETLVQQINLALKTDRVVYCQINNLQQGEIVAESITTNYASILGNSFKVEDYLPKNRFSIVQNIERIETALLSKSQQQQLQSWQVQAMLVAPVLVNQKLDGFLMIQSCATPRHWQPQEIDFVEQIAYQLSFAATRDFLLQQQQNADLKQNQAQEKLKQEVLNLIQKIQSLYSGDLTLRANLTSDEIGKIAEAYNMSIENLQQLISNFKTTVAYVEENAIENQQIIQNLTTETVQNAAKINQTQKEIQLLNEANYLVKTHASQAEVIAKQANLKISAGNFAIASTVEEINFIQETVDVASEKIKLLGDSSQEISQAVNLIARFAAQTHLLALKASIEAARAGEQGRGFAVIADEVRTLATQSAGASAEIENLVAKIQQETQAVVEVMAKGTNQVKTGAELVQQTRQSLSQVANATSELQQLVDEIALASHQQIVNSESVMHNITDAAMTATQNTQSVTQLSASLCQLSEVTEQLKQHFGKFKT</sequence>
<dbReference type="SUPFAM" id="SSF58104">
    <property type="entry name" value="Methyl-accepting chemotaxis protein (MCP) signaling domain"/>
    <property type="match status" value="1"/>
</dbReference>
<dbReference type="RefSeq" id="WP_015195540.1">
    <property type="nucleotide sequence ID" value="NC_019748.1"/>
</dbReference>
<dbReference type="eggNOG" id="COG0840">
    <property type="taxonomic scope" value="Bacteria"/>
</dbReference>
<feature type="domain" description="HAMP" evidence="7">
    <location>
        <begin position="494"/>
        <end position="539"/>
    </location>
</feature>
<dbReference type="SUPFAM" id="SSF55781">
    <property type="entry name" value="GAF domain-like"/>
    <property type="match status" value="1"/>
</dbReference>
<dbReference type="EMBL" id="CP003653">
    <property type="protein sequence ID" value="AFZ37886.1"/>
    <property type="molecule type" value="Genomic_DNA"/>
</dbReference>